<feature type="region of interest" description="Disordered" evidence="1">
    <location>
        <begin position="983"/>
        <end position="1097"/>
    </location>
</feature>
<dbReference type="Proteomes" id="UP001301769">
    <property type="component" value="Unassembled WGS sequence"/>
</dbReference>
<evidence type="ECO:0000313" key="5">
    <source>
        <dbReference type="Proteomes" id="UP001301769"/>
    </source>
</evidence>
<evidence type="ECO:0000259" key="2">
    <source>
        <dbReference type="Pfam" id="PF00646"/>
    </source>
</evidence>
<feature type="compositionally biased region" description="Basic residues" evidence="1">
    <location>
        <begin position="1058"/>
        <end position="1069"/>
    </location>
</feature>
<gene>
    <name evidence="4" type="ORF">QBC37DRAFT_295393</name>
</gene>
<dbReference type="Pfam" id="PF25422">
    <property type="entry name" value="DUF7892"/>
    <property type="match status" value="1"/>
</dbReference>
<reference evidence="4" key="2">
    <citation type="submission" date="2023-05" db="EMBL/GenBank/DDBJ databases">
        <authorList>
            <consortium name="Lawrence Berkeley National Laboratory"/>
            <person name="Steindorff A."/>
            <person name="Hensen N."/>
            <person name="Bonometti L."/>
            <person name="Westerberg I."/>
            <person name="Brannstrom I.O."/>
            <person name="Guillou S."/>
            <person name="Cros-Aarteil S."/>
            <person name="Calhoun S."/>
            <person name="Haridas S."/>
            <person name="Kuo A."/>
            <person name="Mondo S."/>
            <person name="Pangilinan J."/>
            <person name="Riley R."/>
            <person name="Labutti K."/>
            <person name="Andreopoulos B."/>
            <person name="Lipzen A."/>
            <person name="Chen C."/>
            <person name="Yanf M."/>
            <person name="Daum C."/>
            <person name="Ng V."/>
            <person name="Clum A."/>
            <person name="Ohm R."/>
            <person name="Martin F."/>
            <person name="Silar P."/>
            <person name="Natvig D."/>
            <person name="Lalanne C."/>
            <person name="Gautier V."/>
            <person name="Ament-Velasquez S.L."/>
            <person name="Kruys A."/>
            <person name="Hutchinson M.I."/>
            <person name="Powell A.J."/>
            <person name="Barry K."/>
            <person name="Miller A.N."/>
            <person name="Grigoriev I.V."/>
            <person name="Debuchy R."/>
            <person name="Gladieux P."/>
            <person name="Thoren M.H."/>
            <person name="Johannesson H."/>
        </authorList>
    </citation>
    <scope>NUCLEOTIDE SEQUENCE</scope>
    <source>
        <strain evidence="4">PSN293</strain>
    </source>
</reference>
<feature type="region of interest" description="Disordered" evidence="1">
    <location>
        <begin position="1364"/>
        <end position="1403"/>
    </location>
</feature>
<feature type="compositionally biased region" description="Polar residues" evidence="1">
    <location>
        <begin position="755"/>
        <end position="764"/>
    </location>
</feature>
<evidence type="ECO:0000256" key="1">
    <source>
        <dbReference type="SAM" id="MobiDB-lite"/>
    </source>
</evidence>
<dbReference type="CDD" id="cd09917">
    <property type="entry name" value="F-box_SF"/>
    <property type="match status" value="1"/>
</dbReference>
<dbReference type="EMBL" id="MU858218">
    <property type="protein sequence ID" value="KAK4209053.1"/>
    <property type="molecule type" value="Genomic_DNA"/>
</dbReference>
<dbReference type="PANTHER" id="PTHR22619:SF0">
    <property type="entry name" value="ZINC FINGER SWIM DOMAIN-CONTAINING PROTEIN 6-LIKE PROTEIN"/>
    <property type="match status" value="1"/>
</dbReference>
<feature type="region of interest" description="Disordered" evidence="1">
    <location>
        <begin position="163"/>
        <end position="187"/>
    </location>
</feature>
<feature type="compositionally biased region" description="Pro residues" evidence="1">
    <location>
        <begin position="696"/>
        <end position="716"/>
    </location>
</feature>
<feature type="compositionally biased region" description="Polar residues" evidence="1">
    <location>
        <begin position="983"/>
        <end position="1001"/>
    </location>
</feature>
<dbReference type="SUPFAM" id="SSF81383">
    <property type="entry name" value="F-box domain"/>
    <property type="match status" value="1"/>
</dbReference>
<dbReference type="InterPro" id="IPR036047">
    <property type="entry name" value="F-box-like_dom_sf"/>
</dbReference>
<feature type="compositionally biased region" description="Basic and acidic residues" evidence="1">
    <location>
        <begin position="1231"/>
        <end position="1242"/>
    </location>
</feature>
<name>A0AAN6XYN9_9PEZI</name>
<feature type="region of interest" description="Disordered" evidence="1">
    <location>
        <begin position="1"/>
        <end position="60"/>
    </location>
</feature>
<feature type="compositionally biased region" description="Pro residues" evidence="1">
    <location>
        <begin position="167"/>
        <end position="187"/>
    </location>
</feature>
<feature type="region of interest" description="Disordered" evidence="1">
    <location>
        <begin position="626"/>
        <end position="645"/>
    </location>
</feature>
<feature type="compositionally biased region" description="Basic and acidic residues" evidence="1">
    <location>
        <begin position="1070"/>
        <end position="1097"/>
    </location>
</feature>
<dbReference type="InterPro" id="IPR001810">
    <property type="entry name" value="F-box_dom"/>
</dbReference>
<feature type="compositionally biased region" description="Basic and acidic residues" evidence="1">
    <location>
        <begin position="1254"/>
        <end position="1283"/>
    </location>
</feature>
<feature type="domain" description="DUF7892" evidence="3">
    <location>
        <begin position="790"/>
        <end position="938"/>
    </location>
</feature>
<evidence type="ECO:0000313" key="4">
    <source>
        <dbReference type="EMBL" id="KAK4209053.1"/>
    </source>
</evidence>
<proteinExistence type="predicted"/>
<feature type="region of interest" description="Disordered" evidence="1">
    <location>
        <begin position="1187"/>
        <end position="1310"/>
    </location>
</feature>
<feature type="domain" description="F-box" evidence="2">
    <location>
        <begin position="62"/>
        <end position="94"/>
    </location>
</feature>
<feature type="region of interest" description="Disordered" evidence="1">
    <location>
        <begin position="657"/>
        <end position="764"/>
    </location>
</feature>
<comment type="caution">
    <text evidence="4">The sequence shown here is derived from an EMBL/GenBank/DDBJ whole genome shotgun (WGS) entry which is preliminary data.</text>
</comment>
<dbReference type="Pfam" id="PF00646">
    <property type="entry name" value="F-box"/>
    <property type="match status" value="1"/>
</dbReference>
<sequence length="1403" mass="156126">MGAPALASRKRKSPNGSAEPDEISRRPGKQKKVRLDLEVAIDPLDQNVRPQVKDSSQGRDKSLLPPEIWHHIFTLCPPKTLANLLSVNKLFNHYLDPSSSALSGSPVPVSQGGHGALGPLKPNAIWQASRRLFWPHMPVPLRSKTELEMWRLACSPVCQGCRKTDPRGPPNPPDSSHPGPGPGPGPGPDGVAVIWSFARCLCLSCLLKTSIKEVDLQLMPTIPSSILPALPFVLLGRDLVVIPGGTLEPNQPPSGLQVTKLYSSADVEALEKELATVKEMGPGTVDEWLKGLAGRGNELRHEASKWEKWEISGGLARMRRQLYPGYEPPKVPVRDSDSPTRSTPTRLSSRSPLSTIVRHPSLPSRPERTIEQVAELKAARKSEIERRAMRLDPPLTPAVLGHIPAFLAATQITAPLDENAWEVLKPRLLAQREEAEKKERESMKPIVQSGVSGRQLETTLATTKEARDLIDKQWEEIQAPLRARISGFADEIIRDKLDKGKRLSKDTCPKFATEVLIHVRKRFYDEIAKEAAAARAAGRSPVVDPPEGPFTQKLTLENMKWIFDTKIKPHTEPYRKEIFYCNGCEGNFKSFGFEGVVQHYAAKHTSALSVGSIVVHWRAEWPEQPPFASEGRPAKPHFYNQASGPVSFPPHTPLPPIPYHYPSPIQPPQGAQVLGYPNPSGPGYPVPSFGDSYSQAPPPQPQHYPGPPSYSPPLVPPADYASQQPFAPPPNPYSPYGPPPPGAYAHPPIGADPTSGYNPSPSTAYPINYGPPPALVPPVYPGPATPYPVTYQTKLEDIARNSREIWNALANVKDLPGSARVFATIHHLIKRYRARFHETPPLTMFIDGLSNNKDMRPVRNINGLVCKACHLGLGNAASVEQERRSFSLPQLANHFQSRHIDPIAQHTNPQLDWVVDMVLLPDLQSISNALPAATEHQKSILGDAFPEALRPHNPLGPGAPPYQHREHHHGAYTNVSVSAQPAFNGNYSRLDNENGYPQAQHQLREGPGPEGHFGPPQVGRSEGPPVEHGYFPDRAPLKLGAEKGMHNSGNRYENPVPNHKKKGGKNKRGRPQDRDEGKRRPLEEEVQRQEHDARREDEKIKAMWEADRTGASRAYTSAKTEQEETRDRAYASEARQEFPRVGAAHARREPDVPNIMAALEQHLNEGHSWSARTEQPVLSDKVYLDSRGSGLPAEHRSASRAYGRYGEERNRSRSPAEYGNRYHQAASTPAVRERSVAPRPEEASYYSRPAPPVERGEASYDRYRVRSEYPEQHPQHPNDRRYELPPQRLDGNNREHTTPPEYIRYPENGPAPSRGPVELYEIVQVIDESGEYYIRRPVRREVEAPRVVYEGVRRDYRDADAYAAHEPATGPAVARPNRLVSRRPDLRTNPAYEEEYDPRYPGV</sequence>
<feature type="compositionally biased region" description="Pro residues" evidence="1">
    <location>
        <begin position="726"/>
        <end position="742"/>
    </location>
</feature>
<keyword evidence="5" id="KW-1185">Reference proteome</keyword>
<dbReference type="InterPro" id="IPR057214">
    <property type="entry name" value="DUF7892"/>
</dbReference>
<feature type="compositionally biased region" description="Low complexity" evidence="1">
    <location>
        <begin position="339"/>
        <end position="355"/>
    </location>
</feature>
<reference evidence="4" key="1">
    <citation type="journal article" date="2023" name="Mol. Phylogenet. Evol.">
        <title>Genome-scale phylogeny and comparative genomics of the fungal order Sordariales.</title>
        <authorList>
            <person name="Hensen N."/>
            <person name="Bonometti L."/>
            <person name="Westerberg I."/>
            <person name="Brannstrom I.O."/>
            <person name="Guillou S."/>
            <person name="Cros-Aarteil S."/>
            <person name="Calhoun S."/>
            <person name="Haridas S."/>
            <person name="Kuo A."/>
            <person name="Mondo S."/>
            <person name="Pangilinan J."/>
            <person name="Riley R."/>
            <person name="LaButti K."/>
            <person name="Andreopoulos B."/>
            <person name="Lipzen A."/>
            <person name="Chen C."/>
            <person name="Yan M."/>
            <person name="Daum C."/>
            <person name="Ng V."/>
            <person name="Clum A."/>
            <person name="Steindorff A."/>
            <person name="Ohm R.A."/>
            <person name="Martin F."/>
            <person name="Silar P."/>
            <person name="Natvig D.O."/>
            <person name="Lalanne C."/>
            <person name="Gautier V."/>
            <person name="Ament-Velasquez S.L."/>
            <person name="Kruys A."/>
            <person name="Hutchinson M.I."/>
            <person name="Powell A.J."/>
            <person name="Barry K."/>
            <person name="Miller A.N."/>
            <person name="Grigoriev I.V."/>
            <person name="Debuchy R."/>
            <person name="Gladieux P."/>
            <person name="Hiltunen Thoren M."/>
            <person name="Johannesson H."/>
        </authorList>
    </citation>
    <scope>NUCLEOTIDE SEQUENCE</scope>
    <source>
        <strain evidence="4">PSN293</strain>
    </source>
</reference>
<evidence type="ECO:0008006" key="6">
    <source>
        <dbReference type="Google" id="ProtNLM"/>
    </source>
</evidence>
<feature type="region of interest" description="Disordered" evidence="1">
    <location>
        <begin position="326"/>
        <end position="362"/>
    </location>
</feature>
<protein>
    <recommendedName>
        <fullName evidence="6">F-box domain-containing protein</fullName>
    </recommendedName>
</protein>
<dbReference type="PANTHER" id="PTHR22619">
    <property type="entry name" value="ZINC FINGER SWIM DOMAIN CONTAINING PROTEIN 4, 5, 6"/>
    <property type="match status" value="1"/>
</dbReference>
<feature type="compositionally biased region" description="Pro residues" evidence="1">
    <location>
        <begin position="657"/>
        <end position="667"/>
    </location>
</feature>
<dbReference type="GO" id="GO:0031462">
    <property type="term" value="C:Cul2-RING ubiquitin ligase complex"/>
    <property type="evidence" value="ECO:0007669"/>
    <property type="project" value="TreeGrafter"/>
</dbReference>
<organism evidence="4 5">
    <name type="scientific">Rhypophila decipiens</name>
    <dbReference type="NCBI Taxonomy" id="261697"/>
    <lineage>
        <taxon>Eukaryota</taxon>
        <taxon>Fungi</taxon>
        <taxon>Dikarya</taxon>
        <taxon>Ascomycota</taxon>
        <taxon>Pezizomycotina</taxon>
        <taxon>Sordariomycetes</taxon>
        <taxon>Sordariomycetidae</taxon>
        <taxon>Sordariales</taxon>
        <taxon>Naviculisporaceae</taxon>
        <taxon>Rhypophila</taxon>
    </lineage>
</organism>
<evidence type="ECO:0000259" key="3">
    <source>
        <dbReference type="Pfam" id="PF25422"/>
    </source>
</evidence>
<accession>A0AAN6XYN9</accession>